<accession>A0A857C8I3</accession>
<dbReference type="RefSeq" id="WP_158194145.1">
    <property type="nucleotide sequence ID" value="NZ_CP046908.1"/>
</dbReference>
<dbReference type="KEGG" id="siw:GH266_12275"/>
<organism evidence="1 2">
    <name type="scientific">Stappia indica</name>
    <dbReference type="NCBI Taxonomy" id="538381"/>
    <lineage>
        <taxon>Bacteria</taxon>
        <taxon>Pseudomonadati</taxon>
        <taxon>Pseudomonadota</taxon>
        <taxon>Alphaproteobacteria</taxon>
        <taxon>Hyphomicrobiales</taxon>
        <taxon>Stappiaceae</taxon>
        <taxon>Stappia</taxon>
    </lineage>
</organism>
<reference evidence="1 2" key="1">
    <citation type="submission" date="2019-12" db="EMBL/GenBank/DDBJ databases">
        <title>The genome of Stappia indica PHM037.</title>
        <authorList>
            <person name="Kacar D."/>
            <person name="Galan B."/>
            <person name="Canedo L."/>
            <person name="Rodriguez P."/>
            <person name="de la Calle F."/>
            <person name="Garcia J.L."/>
        </authorList>
    </citation>
    <scope>NUCLEOTIDE SEQUENCE [LARGE SCALE GENOMIC DNA]</scope>
    <source>
        <strain evidence="1 2">PHM037</strain>
    </source>
</reference>
<protein>
    <submittedName>
        <fullName evidence="1">Uncharacterized protein</fullName>
    </submittedName>
</protein>
<sequence>MRYQMLSPDQEPVLAGALNGKFAFSLMIRGIKGNPLLPTPLFIDFQDVQVATASFLRESVFSLKSYLRAMDSKYYAVAANVNDPVYDEFLMVAHAKNDAIISCRLDENDQVSDIGLVGQLDPKQQITFDLVNRLREADANTLKERYGEAEKTTAWNNRLAGLAARGLIREFSKGRAKYYRPVVEVGNNGR</sequence>
<evidence type="ECO:0000313" key="2">
    <source>
        <dbReference type="Proteomes" id="UP000435648"/>
    </source>
</evidence>
<dbReference type="Proteomes" id="UP000435648">
    <property type="component" value="Chromosome"/>
</dbReference>
<dbReference type="OrthoDB" id="8265430at2"/>
<proteinExistence type="predicted"/>
<gene>
    <name evidence="1" type="ORF">GH266_12275</name>
</gene>
<name>A0A857C8I3_9HYPH</name>
<dbReference type="EMBL" id="CP046908">
    <property type="protein sequence ID" value="QGZ35207.1"/>
    <property type="molecule type" value="Genomic_DNA"/>
</dbReference>
<evidence type="ECO:0000313" key="1">
    <source>
        <dbReference type="EMBL" id="QGZ35207.1"/>
    </source>
</evidence>
<dbReference type="AlphaFoldDB" id="A0A857C8I3"/>